<dbReference type="PROSITE" id="PS50011">
    <property type="entry name" value="PROTEIN_KINASE_DOM"/>
    <property type="match status" value="1"/>
</dbReference>
<keyword evidence="9" id="KW-1185">Reference proteome</keyword>
<dbReference type="InterPro" id="IPR000719">
    <property type="entry name" value="Prot_kinase_dom"/>
</dbReference>
<evidence type="ECO:0000259" key="7">
    <source>
        <dbReference type="PROSITE" id="PS50011"/>
    </source>
</evidence>
<dbReference type="PANTHER" id="PTHR43289">
    <property type="entry name" value="MITOGEN-ACTIVATED PROTEIN KINASE KINASE KINASE 20-RELATED"/>
    <property type="match status" value="1"/>
</dbReference>
<gene>
    <name evidence="8" type="ORF">E8A74_47055</name>
</gene>
<sequence>MTLLESMNAETLLAPGDDGFARAKTAMAPGKLLSSLPPPPSVLRTTVLPRVEGDGAEVRLVPESKSRYEPIKTLGAGGMGEVVLVHDQDIARKVAVKRLLPEASDPGMLARFVDEIRTVGRLEHPNIVPIHDVGVDELGRYFFVMKYVEGETLETIIRKLADGDPESHAKYTFERRVEIFIDVLQALAYAHANGVVHRDVKPANVMVGRYGEVVLMDWGIAKPIAAERDLARGADATLGDETERGRMFLTHVGTLVGTPAYMSPEQARGDVDQLDTRSDLYSACVLFHELVTLRHYLADKQTLGDILTGVMEHEVTVRDMKRHGHPAQEGLPPELVHFAVDGLAKDPAKRYPSAGQMIELLRQTLEGRIHVACSGTLAKRFLREAARGVDRHPRLMFWGLVGTFVAVVFAFAQLVRMIVA</sequence>
<evidence type="ECO:0000313" key="9">
    <source>
        <dbReference type="Proteomes" id="UP000309215"/>
    </source>
</evidence>
<evidence type="ECO:0000256" key="3">
    <source>
        <dbReference type="ARBA" id="ARBA00022777"/>
    </source>
</evidence>
<dbReference type="PANTHER" id="PTHR43289:SF6">
    <property type="entry name" value="SERINE_THREONINE-PROTEIN KINASE NEKL-3"/>
    <property type="match status" value="1"/>
</dbReference>
<protein>
    <submittedName>
        <fullName evidence="8">Serine/threonine protein kinase</fullName>
    </submittedName>
</protein>
<dbReference type="SMART" id="SM00220">
    <property type="entry name" value="S_TKc"/>
    <property type="match status" value="1"/>
</dbReference>
<proteinExistence type="predicted"/>
<keyword evidence="8" id="KW-0723">Serine/threonine-protein kinase</keyword>
<dbReference type="Gene3D" id="3.30.200.20">
    <property type="entry name" value="Phosphorylase Kinase, domain 1"/>
    <property type="match status" value="1"/>
</dbReference>
<dbReference type="PROSITE" id="PS00108">
    <property type="entry name" value="PROTEIN_KINASE_ST"/>
    <property type="match status" value="1"/>
</dbReference>
<dbReference type="Proteomes" id="UP000309215">
    <property type="component" value="Unassembled WGS sequence"/>
</dbReference>
<dbReference type="Gene3D" id="1.10.510.10">
    <property type="entry name" value="Transferase(Phosphotransferase) domain 1"/>
    <property type="match status" value="1"/>
</dbReference>
<keyword evidence="6" id="KW-0472">Membrane</keyword>
<evidence type="ECO:0000256" key="6">
    <source>
        <dbReference type="SAM" id="Phobius"/>
    </source>
</evidence>
<evidence type="ECO:0000256" key="4">
    <source>
        <dbReference type="ARBA" id="ARBA00022840"/>
    </source>
</evidence>
<dbReference type="CDD" id="cd14014">
    <property type="entry name" value="STKc_PknB_like"/>
    <property type="match status" value="1"/>
</dbReference>
<keyword evidence="2 5" id="KW-0547">Nucleotide-binding</keyword>
<keyword evidence="1" id="KW-0808">Transferase</keyword>
<evidence type="ECO:0000313" key="8">
    <source>
        <dbReference type="EMBL" id="TKC95244.1"/>
    </source>
</evidence>
<dbReference type="EMBL" id="SSMQ01000098">
    <property type="protein sequence ID" value="TKC95244.1"/>
    <property type="molecule type" value="Genomic_DNA"/>
</dbReference>
<organism evidence="8 9">
    <name type="scientific">Polyangium fumosum</name>
    <dbReference type="NCBI Taxonomy" id="889272"/>
    <lineage>
        <taxon>Bacteria</taxon>
        <taxon>Pseudomonadati</taxon>
        <taxon>Myxococcota</taxon>
        <taxon>Polyangia</taxon>
        <taxon>Polyangiales</taxon>
        <taxon>Polyangiaceae</taxon>
        <taxon>Polyangium</taxon>
    </lineage>
</organism>
<keyword evidence="4 5" id="KW-0067">ATP-binding</keyword>
<evidence type="ECO:0000256" key="2">
    <source>
        <dbReference type="ARBA" id="ARBA00022741"/>
    </source>
</evidence>
<keyword evidence="6" id="KW-1133">Transmembrane helix</keyword>
<keyword evidence="3 8" id="KW-0418">Kinase</keyword>
<feature type="transmembrane region" description="Helical" evidence="6">
    <location>
        <begin position="395"/>
        <end position="415"/>
    </location>
</feature>
<dbReference type="InterPro" id="IPR017441">
    <property type="entry name" value="Protein_kinase_ATP_BS"/>
</dbReference>
<dbReference type="InterPro" id="IPR008271">
    <property type="entry name" value="Ser/Thr_kinase_AS"/>
</dbReference>
<dbReference type="SUPFAM" id="SSF56112">
    <property type="entry name" value="Protein kinase-like (PK-like)"/>
    <property type="match status" value="1"/>
</dbReference>
<comment type="caution">
    <text evidence="8">The sequence shown here is derived from an EMBL/GenBank/DDBJ whole genome shotgun (WGS) entry which is preliminary data.</text>
</comment>
<dbReference type="RefSeq" id="WP_136935735.1">
    <property type="nucleotide sequence ID" value="NZ_SSMQ01000098.1"/>
</dbReference>
<evidence type="ECO:0000256" key="5">
    <source>
        <dbReference type="PROSITE-ProRule" id="PRU10141"/>
    </source>
</evidence>
<dbReference type="OrthoDB" id="9801841at2"/>
<dbReference type="Pfam" id="PF00069">
    <property type="entry name" value="Pkinase"/>
    <property type="match status" value="1"/>
</dbReference>
<feature type="domain" description="Protein kinase" evidence="7">
    <location>
        <begin position="68"/>
        <end position="365"/>
    </location>
</feature>
<dbReference type="InterPro" id="IPR011009">
    <property type="entry name" value="Kinase-like_dom_sf"/>
</dbReference>
<accession>A0A4U1IMT7</accession>
<reference evidence="8 9" key="1">
    <citation type="submission" date="2019-04" db="EMBL/GenBank/DDBJ databases">
        <authorList>
            <person name="Li Y."/>
            <person name="Wang J."/>
        </authorList>
    </citation>
    <scope>NUCLEOTIDE SEQUENCE [LARGE SCALE GENOMIC DNA]</scope>
    <source>
        <strain evidence="8 9">DSM 14668</strain>
    </source>
</reference>
<feature type="binding site" evidence="5">
    <location>
        <position position="97"/>
    </location>
    <ligand>
        <name>ATP</name>
        <dbReference type="ChEBI" id="CHEBI:30616"/>
    </ligand>
</feature>
<keyword evidence="6" id="KW-0812">Transmembrane</keyword>
<dbReference type="GO" id="GO:0004674">
    <property type="term" value="F:protein serine/threonine kinase activity"/>
    <property type="evidence" value="ECO:0007669"/>
    <property type="project" value="UniProtKB-KW"/>
</dbReference>
<dbReference type="PROSITE" id="PS00107">
    <property type="entry name" value="PROTEIN_KINASE_ATP"/>
    <property type="match status" value="1"/>
</dbReference>
<dbReference type="AlphaFoldDB" id="A0A4U1IMT7"/>
<evidence type="ECO:0000256" key="1">
    <source>
        <dbReference type="ARBA" id="ARBA00022679"/>
    </source>
</evidence>
<name>A0A4U1IMT7_9BACT</name>
<dbReference type="GO" id="GO:0005524">
    <property type="term" value="F:ATP binding"/>
    <property type="evidence" value="ECO:0007669"/>
    <property type="project" value="UniProtKB-UniRule"/>
</dbReference>